<dbReference type="SMART" id="SM00320">
    <property type="entry name" value="WD40"/>
    <property type="match status" value="6"/>
</dbReference>
<feature type="repeat" description="WD" evidence="11">
    <location>
        <begin position="519"/>
        <end position="541"/>
    </location>
</feature>
<evidence type="ECO:0000256" key="8">
    <source>
        <dbReference type="ARBA" id="ARBA00038415"/>
    </source>
</evidence>
<comment type="function">
    <text evidence="10">Involved in mitochondrial fission. Acts as an adapter protein required to form mitochondrial fission complexes. Formation of these complexes is required to promote constriction and fission of the mitochondrial compartment at a late step in mitochondrial division.</text>
</comment>
<dbReference type="FunFam" id="2.130.10.10:FF:000881">
    <property type="entry name" value="Mitochondrial division protein 1"/>
    <property type="match status" value="1"/>
</dbReference>
<dbReference type="PRINTS" id="PR00320">
    <property type="entry name" value="GPROTEINBRPT"/>
</dbReference>
<dbReference type="InterPro" id="IPR001680">
    <property type="entry name" value="WD40_rpt"/>
</dbReference>
<dbReference type="Pfam" id="PF00400">
    <property type="entry name" value="WD40"/>
    <property type="match status" value="4"/>
</dbReference>
<evidence type="ECO:0000313" key="14">
    <source>
        <dbReference type="Proteomes" id="UP000233524"/>
    </source>
</evidence>
<name>A0A2N3N8S8_9PEZI</name>
<dbReference type="FunCoup" id="A0A2N3N8S8">
    <property type="interactions" value="86"/>
</dbReference>
<protein>
    <recommendedName>
        <fullName evidence="9">Mitochondrial division protein 1</fullName>
    </recommendedName>
</protein>
<evidence type="ECO:0000256" key="1">
    <source>
        <dbReference type="ARBA" id="ARBA00004570"/>
    </source>
</evidence>
<keyword evidence="14" id="KW-1185">Reference proteome</keyword>
<evidence type="ECO:0000256" key="11">
    <source>
        <dbReference type="PROSITE-ProRule" id="PRU00221"/>
    </source>
</evidence>
<accession>A0A2N3N8S8</accession>
<dbReference type="STRING" id="41688.A0A2N3N8S8"/>
<dbReference type="InterPro" id="IPR020472">
    <property type="entry name" value="WD40_PAC1"/>
</dbReference>
<feature type="repeat" description="WD" evidence="11">
    <location>
        <begin position="542"/>
        <end position="576"/>
    </location>
</feature>
<proteinExistence type="inferred from homology"/>
<evidence type="ECO:0000256" key="2">
    <source>
        <dbReference type="ARBA" id="ARBA00022574"/>
    </source>
</evidence>
<sequence length="660" mass="73094">MADQGHEHDFDDSFAEDESSLISTRSLETFGRKVTTTASHLMGPGPATGDPTRVDHYHNAMAAVHKQLHQPQVQRGIFSMARTAPTELVRSKLSRKEIQHRALACLSDDMLANIPYVENSYSLFQGFQASFPDMTDEGKKHRRRVSRGRKLLDDVEHIDGSPENVSKLKREKTSMMHELQLLMIRKNMASCEIRDIDNKIANLTGMRRTVLDRLAHLEQDEAVLEQDIVDMEARLEEAQALAKENEPTGRQTPIDEDDGLIIDAEDVGFMTESIYEKIPSNQTTPTRPKNLKAVRRKSMPILHEHYEAGSCIREIRAHQDTVLAMDFDAPFGTMVSSAMDDTVRVWDLNAGRCIGMLEGHTASVRALQVQDNLVATGSVDATVRLWDLSKAHYDPYGSGFGGDEDEEDGIAFAHPDDQPVDPPAGTMAECPLFTLQAHLDEITALHFRGDTLVSGSSDKTLRQWDLNKGRCVQTLDVMWAAAQASAGLGSSDGNWRHTSRGSDGSADFVGAVQVFDAALACGTADGMVRLWDLRSGQVHRSLVGHTGPVTCLQFDDVHLVTGSVDRSIRIWDLRTGVIHDAYAYDHPVTSMMFDARRIATAAGEDVVKVYDKVEGRQWDCGAGIAFAEEQRKTSIVGRVRLRDGYLVEGRHDGMIGVWAC</sequence>
<keyword evidence="4" id="KW-1000">Mitochondrion outer membrane</keyword>
<feature type="repeat" description="WD" evidence="11">
    <location>
        <begin position="357"/>
        <end position="389"/>
    </location>
</feature>
<comment type="caution">
    <text evidence="13">The sequence shown here is derived from an EMBL/GenBank/DDBJ whole genome shotgun (WGS) entry which is preliminary data.</text>
</comment>
<keyword evidence="6" id="KW-0496">Mitochondrion</keyword>
<gene>
    <name evidence="13" type="ORF">jhhlp_003423</name>
</gene>
<dbReference type="OrthoDB" id="496at2759"/>
<dbReference type="Gene3D" id="6.10.280.220">
    <property type="match status" value="1"/>
</dbReference>
<dbReference type="PROSITE" id="PS50294">
    <property type="entry name" value="WD_REPEATS_REGION"/>
    <property type="match status" value="4"/>
</dbReference>
<evidence type="ECO:0000256" key="6">
    <source>
        <dbReference type="ARBA" id="ARBA00023128"/>
    </source>
</evidence>
<comment type="subcellular location">
    <subcellularLocation>
        <location evidence="1">Mitochondrion outer membrane</location>
        <topology evidence="1">Peripheral membrane protein</topology>
        <orientation evidence="1">Cytoplasmic side</orientation>
    </subcellularLocation>
</comment>
<dbReference type="SUPFAM" id="SSF50978">
    <property type="entry name" value="WD40 repeat-like"/>
    <property type="match status" value="1"/>
</dbReference>
<dbReference type="VEuPathDB" id="FungiDB:jhhlp_003423"/>
<dbReference type="InterPro" id="IPR015943">
    <property type="entry name" value="WD40/YVTN_repeat-like_dom_sf"/>
</dbReference>
<keyword evidence="3" id="KW-0677">Repeat</keyword>
<dbReference type="Proteomes" id="UP000233524">
    <property type="component" value="Unassembled WGS sequence"/>
</dbReference>
<reference evidence="13 14" key="1">
    <citation type="journal article" date="2017" name="G3 (Bethesda)">
        <title>First Draft Genome Sequence of the Pathogenic Fungus Lomentospora prolificans (Formerly Scedosporium prolificans).</title>
        <authorList>
            <person name="Luo R."/>
            <person name="Zimin A."/>
            <person name="Workman R."/>
            <person name="Fan Y."/>
            <person name="Pertea G."/>
            <person name="Grossman N."/>
            <person name="Wear M.P."/>
            <person name="Jia B."/>
            <person name="Miller H."/>
            <person name="Casadevall A."/>
            <person name="Timp W."/>
            <person name="Zhang S.X."/>
            <person name="Salzberg S.L."/>
        </authorList>
    </citation>
    <scope>NUCLEOTIDE SEQUENCE [LARGE SCALE GENOMIC DNA]</scope>
    <source>
        <strain evidence="13 14">JHH-5317</strain>
    </source>
</reference>
<evidence type="ECO:0000256" key="3">
    <source>
        <dbReference type="ARBA" id="ARBA00022737"/>
    </source>
</evidence>
<dbReference type="CDD" id="cd22881">
    <property type="entry name" value="Mdv1_N"/>
    <property type="match status" value="1"/>
</dbReference>
<dbReference type="InParanoid" id="A0A2N3N8S8"/>
<dbReference type="PROSITE" id="PS00678">
    <property type="entry name" value="WD_REPEATS_1"/>
    <property type="match status" value="3"/>
</dbReference>
<dbReference type="PROSITE" id="PS50082">
    <property type="entry name" value="WD_REPEATS_2"/>
    <property type="match status" value="5"/>
</dbReference>
<evidence type="ECO:0000256" key="7">
    <source>
        <dbReference type="ARBA" id="ARBA00023136"/>
    </source>
</evidence>
<dbReference type="CDD" id="cd00200">
    <property type="entry name" value="WD40"/>
    <property type="match status" value="1"/>
</dbReference>
<feature type="coiled-coil region" evidence="12">
    <location>
        <begin position="214"/>
        <end position="241"/>
    </location>
</feature>
<evidence type="ECO:0000313" key="13">
    <source>
        <dbReference type="EMBL" id="PKS08814.1"/>
    </source>
</evidence>
<feature type="repeat" description="WD" evidence="11">
    <location>
        <begin position="315"/>
        <end position="356"/>
    </location>
</feature>
<evidence type="ECO:0000256" key="10">
    <source>
        <dbReference type="ARBA" id="ARBA00043913"/>
    </source>
</evidence>
<evidence type="ECO:0000256" key="12">
    <source>
        <dbReference type="SAM" id="Coils"/>
    </source>
</evidence>
<dbReference type="EMBL" id="NLAX01000010">
    <property type="protein sequence ID" value="PKS08814.1"/>
    <property type="molecule type" value="Genomic_DNA"/>
</dbReference>
<dbReference type="InterPro" id="IPR053299">
    <property type="entry name" value="ASTRA_WD_repeat"/>
</dbReference>
<dbReference type="PANTHER" id="PTHR44156">
    <property type="entry name" value="SUPERNUMERARY LIMBS, ISOFORM B-RELATED"/>
    <property type="match status" value="1"/>
</dbReference>
<dbReference type="Gene3D" id="2.130.10.10">
    <property type="entry name" value="YVTN repeat-like/Quinoprotein amine dehydrogenase"/>
    <property type="match status" value="2"/>
</dbReference>
<comment type="similarity">
    <text evidence="8">Belongs to the WD repeat MDV1/CAF4 family.</text>
</comment>
<keyword evidence="2 11" id="KW-0853">WD repeat</keyword>
<dbReference type="GO" id="GO:0005741">
    <property type="term" value="C:mitochondrial outer membrane"/>
    <property type="evidence" value="ECO:0007669"/>
    <property type="project" value="UniProtKB-SubCell"/>
</dbReference>
<keyword evidence="5 12" id="KW-0175">Coiled coil</keyword>
<organism evidence="13 14">
    <name type="scientific">Lomentospora prolificans</name>
    <dbReference type="NCBI Taxonomy" id="41688"/>
    <lineage>
        <taxon>Eukaryota</taxon>
        <taxon>Fungi</taxon>
        <taxon>Dikarya</taxon>
        <taxon>Ascomycota</taxon>
        <taxon>Pezizomycotina</taxon>
        <taxon>Sordariomycetes</taxon>
        <taxon>Hypocreomycetidae</taxon>
        <taxon>Microascales</taxon>
        <taxon>Microascaceae</taxon>
        <taxon>Lomentospora</taxon>
    </lineage>
</organism>
<evidence type="ECO:0000256" key="9">
    <source>
        <dbReference type="ARBA" id="ARBA00039789"/>
    </source>
</evidence>
<keyword evidence="7" id="KW-0472">Membrane</keyword>
<dbReference type="InterPro" id="IPR019775">
    <property type="entry name" value="WD40_repeat_CS"/>
</dbReference>
<dbReference type="AlphaFoldDB" id="A0A2N3N8S8"/>
<feature type="repeat" description="WD" evidence="11">
    <location>
        <begin position="435"/>
        <end position="474"/>
    </location>
</feature>
<evidence type="ECO:0000256" key="5">
    <source>
        <dbReference type="ARBA" id="ARBA00023054"/>
    </source>
</evidence>
<dbReference type="InterPro" id="IPR036322">
    <property type="entry name" value="WD40_repeat_dom_sf"/>
</dbReference>
<evidence type="ECO:0000256" key="4">
    <source>
        <dbReference type="ARBA" id="ARBA00022787"/>
    </source>
</evidence>